<dbReference type="AlphaFoldDB" id="A0A183D3T0"/>
<dbReference type="InterPro" id="IPR042185">
    <property type="entry name" value="Serpin_sf_2"/>
</dbReference>
<dbReference type="WBParaSite" id="GPUH_0000337701-mRNA-1">
    <property type="protein sequence ID" value="GPUH_0000337701-mRNA-1"/>
    <property type="gene ID" value="GPUH_0000337701"/>
</dbReference>
<comment type="similarity">
    <text evidence="1 2">Belongs to the serpin family.</text>
</comment>
<dbReference type="InterPro" id="IPR023796">
    <property type="entry name" value="Serpin_dom"/>
</dbReference>
<accession>A0A183D3T0</accession>
<feature type="domain" description="Serpin" evidence="3">
    <location>
        <begin position="1"/>
        <end position="202"/>
    </location>
</feature>
<dbReference type="SUPFAM" id="SSF56574">
    <property type="entry name" value="Serpins"/>
    <property type="match status" value="1"/>
</dbReference>
<dbReference type="PANTHER" id="PTHR11461">
    <property type="entry name" value="SERINE PROTEASE INHIBITOR, SERPIN"/>
    <property type="match status" value="1"/>
</dbReference>
<dbReference type="GO" id="GO:0004867">
    <property type="term" value="F:serine-type endopeptidase inhibitor activity"/>
    <property type="evidence" value="ECO:0007669"/>
    <property type="project" value="InterPro"/>
</dbReference>
<evidence type="ECO:0000259" key="3">
    <source>
        <dbReference type="SMART" id="SM00093"/>
    </source>
</evidence>
<dbReference type="Gene3D" id="3.30.497.10">
    <property type="entry name" value="Antithrombin, subunit I, domain 2"/>
    <property type="match status" value="1"/>
</dbReference>
<dbReference type="Pfam" id="PF00079">
    <property type="entry name" value="Serpin"/>
    <property type="match status" value="1"/>
</dbReference>
<organism evidence="4">
    <name type="scientific">Gongylonema pulchrum</name>
    <dbReference type="NCBI Taxonomy" id="637853"/>
    <lineage>
        <taxon>Eukaryota</taxon>
        <taxon>Metazoa</taxon>
        <taxon>Ecdysozoa</taxon>
        <taxon>Nematoda</taxon>
        <taxon>Chromadorea</taxon>
        <taxon>Rhabditida</taxon>
        <taxon>Spirurina</taxon>
        <taxon>Spiruromorpha</taxon>
        <taxon>Spiruroidea</taxon>
        <taxon>Gongylonematidae</taxon>
        <taxon>Gongylonema</taxon>
    </lineage>
</organism>
<dbReference type="GO" id="GO:0005615">
    <property type="term" value="C:extracellular space"/>
    <property type="evidence" value="ECO:0007669"/>
    <property type="project" value="InterPro"/>
</dbReference>
<evidence type="ECO:0000256" key="2">
    <source>
        <dbReference type="RuleBase" id="RU000411"/>
    </source>
</evidence>
<name>A0A183D3T0_9BILA</name>
<evidence type="ECO:0000256" key="1">
    <source>
        <dbReference type="ARBA" id="ARBA00009500"/>
    </source>
</evidence>
<dbReference type="InterPro" id="IPR036186">
    <property type="entry name" value="Serpin_sf"/>
</dbReference>
<dbReference type="SMART" id="SM00093">
    <property type="entry name" value="SERPIN"/>
    <property type="match status" value="1"/>
</dbReference>
<dbReference type="CDD" id="cd00172">
    <property type="entry name" value="serpin"/>
    <property type="match status" value="1"/>
</dbReference>
<dbReference type="PANTHER" id="PTHR11461:SF211">
    <property type="entry name" value="GH10112P-RELATED"/>
    <property type="match status" value="1"/>
</dbReference>
<dbReference type="InterPro" id="IPR000215">
    <property type="entry name" value="Serpin_fam"/>
</dbReference>
<proteinExistence type="inferred from homology"/>
<sequence length="204" mass="23267">LAYTSNLQQTNTAGEKQKYALEIANRIFLQRQFPVKRTFVRLIQSNHRGQLQGIDFRQKAAAIRTVNGWVSNQTHGKIKDLISASNINSNTVLMLLNAIYFKGTWKKQFNSSDTKEKPFYVTANQSIQVKMMSTKNSVLSYSDDKLRMVGLPYEGGNVHMFLVLPRKRFSLAAVEKSLTGKKLLENFAHSKELELRVFAKQSFS</sequence>
<evidence type="ECO:0000313" key="4">
    <source>
        <dbReference type="WBParaSite" id="GPUH_0000337701-mRNA-1"/>
    </source>
</evidence>
<reference evidence="4" key="1">
    <citation type="submission" date="2016-06" db="UniProtKB">
        <authorList>
            <consortium name="WormBaseParasite"/>
        </authorList>
    </citation>
    <scope>IDENTIFICATION</scope>
</reference>
<protein>
    <submittedName>
        <fullName evidence="4">SERPIN domain-containing protein</fullName>
    </submittedName>
</protein>
<dbReference type="Gene3D" id="2.30.39.10">
    <property type="entry name" value="Alpha-1-antitrypsin, domain 1"/>
    <property type="match status" value="1"/>
</dbReference>
<dbReference type="InterPro" id="IPR042178">
    <property type="entry name" value="Serpin_sf_1"/>
</dbReference>